<dbReference type="EMBL" id="LUGG01000002">
    <property type="protein sequence ID" value="OBZ78427.1"/>
    <property type="molecule type" value="Genomic_DNA"/>
</dbReference>
<accession>A0A1C7MP38</accession>
<keyword evidence="2" id="KW-0812">Transmembrane</keyword>
<dbReference type="InterPro" id="IPR008266">
    <property type="entry name" value="Tyr_kinase_AS"/>
</dbReference>
<keyword evidence="2" id="KW-1133">Transmembrane helix</keyword>
<evidence type="ECO:0000256" key="2">
    <source>
        <dbReference type="SAM" id="Phobius"/>
    </source>
</evidence>
<reference evidence="3 4" key="1">
    <citation type="submission" date="2016-03" db="EMBL/GenBank/DDBJ databases">
        <title>Whole genome sequencing of Grifola frondosa 9006-11.</title>
        <authorList>
            <person name="Min B."/>
            <person name="Park H."/>
            <person name="Kim J.-G."/>
            <person name="Cho H."/>
            <person name="Oh Y.-L."/>
            <person name="Kong W.-S."/>
            <person name="Choi I.-G."/>
        </authorList>
    </citation>
    <scope>NUCLEOTIDE SEQUENCE [LARGE SCALE GENOMIC DNA]</scope>
    <source>
        <strain evidence="3 4">9006-11</strain>
    </source>
</reference>
<dbReference type="PROSITE" id="PS00109">
    <property type="entry name" value="PROTEIN_KINASE_TYR"/>
    <property type="match status" value="1"/>
</dbReference>
<dbReference type="OrthoDB" id="2803426at2759"/>
<feature type="compositionally biased region" description="Basic and acidic residues" evidence="1">
    <location>
        <begin position="24"/>
        <end position="34"/>
    </location>
</feature>
<dbReference type="OMA" id="TAYIMEY"/>
<keyword evidence="2" id="KW-0472">Membrane</keyword>
<sequence length="469" mass="52673">MVKSVGSIPEHQASSSSPTGSKRRHDEAETSQRKRLKTFEADLQKKALHAAKVVQGSLQDLDYAAFKEVLIAWRFATNKAISETAFDRSLLESRLLVPERATKPLLDVIKNANDDYATFCDLQGKVMDALPSPSYFARPDVWPVAQAKHGAILCLRPVEKRGLPLSTLHDVFRKFRTRLNAPFLRGLLQVQLFHGQRNLTTFSEVLFVRIRGNQAKDNAKVAAFLLHGAPMFLMCLLGPIIFVAGGFYDGSSAIVEPLAQPCFMLIDETDRREQELARLLYAVDQGLEELKCMSRNRPPADFLPGVPRLYSSCVLFTQPAMAGWCPTAYIMEYLGSDWMSLFEFERKADISTSQDTATLKNAIWTALEKILTFMAEEDIVHGDLRSNNIMLQVNEETKPVLLEAGARANLKVIDFDWAEKAGQVFYPTRRNEDIKIWPACSGSSIDVGHDRQLVDSWWPTFLAARSGWA</sequence>
<comment type="caution">
    <text evidence="3">The sequence shown here is derived from an EMBL/GenBank/DDBJ whole genome shotgun (WGS) entry which is preliminary data.</text>
</comment>
<feature type="region of interest" description="Disordered" evidence="1">
    <location>
        <begin position="1"/>
        <end position="34"/>
    </location>
</feature>
<feature type="transmembrane region" description="Helical" evidence="2">
    <location>
        <begin position="221"/>
        <end position="248"/>
    </location>
</feature>
<organism evidence="3 4">
    <name type="scientific">Grifola frondosa</name>
    <name type="common">Maitake</name>
    <name type="synonym">Polyporus frondosus</name>
    <dbReference type="NCBI Taxonomy" id="5627"/>
    <lineage>
        <taxon>Eukaryota</taxon>
        <taxon>Fungi</taxon>
        <taxon>Dikarya</taxon>
        <taxon>Basidiomycota</taxon>
        <taxon>Agaricomycotina</taxon>
        <taxon>Agaricomycetes</taxon>
        <taxon>Polyporales</taxon>
        <taxon>Grifolaceae</taxon>
        <taxon>Grifola</taxon>
    </lineage>
</organism>
<dbReference type="AlphaFoldDB" id="A0A1C7MP38"/>
<evidence type="ECO:0000313" key="3">
    <source>
        <dbReference type="EMBL" id="OBZ78427.1"/>
    </source>
</evidence>
<evidence type="ECO:0000313" key="4">
    <source>
        <dbReference type="Proteomes" id="UP000092993"/>
    </source>
</evidence>
<proteinExistence type="predicted"/>
<name>A0A1C7MP38_GRIFR</name>
<dbReference type="SUPFAM" id="SSF56112">
    <property type="entry name" value="Protein kinase-like (PK-like)"/>
    <property type="match status" value="1"/>
</dbReference>
<protein>
    <submittedName>
        <fullName evidence="3">Uncharacterized protein</fullName>
    </submittedName>
</protein>
<dbReference type="Gene3D" id="1.10.510.10">
    <property type="entry name" value="Transferase(Phosphotransferase) domain 1"/>
    <property type="match status" value="1"/>
</dbReference>
<dbReference type="GO" id="GO:0004672">
    <property type="term" value="F:protein kinase activity"/>
    <property type="evidence" value="ECO:0007669"/>
    <property type="project" value="InterPro"/>
</dbReference>
<keyword evidence="4" id="KW-1185">Reference proteome</keyword>
<gene>
    <name evidence="3" type="ORF">A0H81_02391</name>
</gene>
<dbReference type="InterPro" id="IPR011009">
    <property type="entry name" value="Kinase-like_dom_sf"/>
</dbReference>
<evidence type="ECO:0000256" key="1">
    <source>
        <dbReference type="SAM" id="MobiDB-lite"/>
    </source>
</evidence>
<dbReference type="Proteomes" id="UP000092993">
    <property type="component" value="Unassembled WGS sequence"/>
</dbReference>